<protein>
    <submittedName>
        <fullName evidence="1">Copper resistance protein CopZ</fullName>
    </submittedName>
</protein>
<gene>
    <name evidence="1" type="ORF">EI983_08810</name>
</gene>
<dbReference type="Proteomes" id="UP000428330">
    <property type="component" value="Chromosome"/>
</dbReference>
<accession>A0A6I6IQM8</accession>
<dbReference type="PANTHER" id="PTHR41247">
    <property type="entry name" value="HTH-TYPE TRANSCRIPTIONAL REPRESSOR YCNK"/>
    <property type="match status" value="1"/>
</dbReference>
<dbReference type="KEGG" id="rom:EI983_08810"/>
<dbReference type="PANTHER" id="PTHR41247:SF1">
    <property type="entry name" value="HTH-TYPE TRANSCRIPTIONAL REPRESSOR YCNK"/>
    <property type="match status" value="1"/>
</dbReference>
<reference evidence="2" key="1">
    <citation type="submission" date="2018-12" db="EMBL/GenBank/DDBJ databases">
        <title>Complete genome sequence of Roseovarius sp. MME-070.</title>
        <authorList>
            <person name="Nam Y.-D."/>
            <person name="Kang J."/>
            <person name="Chung W.-H."/>
            <person name="Park Y.S."/>
        </authorList>
    </citation>
    <scope>NUCLEOTIDE SEQUENCE [LARGE SCALE GENOMIC DNA]</scope>
    <source>
        <strain evidence="2">MME-070</strain>
    </source>
</reference>
<dbReference type="Pfam" id="PF05573">
    <property type="entry name" value="NosL"/>
    <property type="match status" value="1"/>
</dbReference>
<dbReference type="InterPro" id="IPR008719">
    <property type="entry name" value="N2O_reductase_NosL"/>
</dbReference>
<keyword evidence="2" id="KW-1185">Reference proteome</keyword>
<dbReference type="EMBL" id="CP034348">
    <property type="protein sequence ID" value="QGX98374.1"/>
    <property type="molecule type" value="Genomic_DNA"/>
</dbReference>
<sequence>MRVLLLTCALLALAACKEEEVIRPLPVALTEDAVSHYCQMNVMEHGGPKAQIHLDGLPDPLFFGQVRDAVAFLKSPERDNRVLATYVSDMGAAESWLLPGTTNWIDADTAHFVIEAGVRGGMGAPEVVPFAEPGDAAAFVSEFGGRVVGLADIPDTEVTGPVDPDMTLQEPAS</sequence>
<evidence type="ECO:0000313" key="1">
    <source>
        <dbReference type="EMBL" id="QGX98374.1"/>
    </source>
</evidence>
<dbReference type="RefSeq" id="WP_157707005.1">
    <property type="nucleotide sequence ID" value="NZ_CP034348.1"/>
</dbReference>
<proteinExistence type="predicted"/>
<name>A0A6I6IQM8_9RHOB</name>
<dbReference type="Gene3D" id="3.30.70.2050">
    <property type="match status" value="1"/>
</dbReference>
<dbReference type="PROSITE" id="PS51257">
    <property type="entry name" value="PROKAR_LIPOPROTEIN"/>
    <property type="match status" value="1"/>
</dbReference>
<dbReference type="OrthoDB" id="7354657at2"/>
<dbReference type="Gene3D" id="3.30.70.2060">
    <property type="match status" value="1"/>
</dbReference>
<evidence type="ECO:0000313" key="2">
    <source>
        <dbReference type="Proteomes" id="UP000428330"/>
    </source>
</evidence>
<dbReference type="AlphaFoldDB" id="A0A6I6IQM8"/>
<dbReference type="SUPFAM" id="SSF160387">
    <property type="entry name" value="NosL/MerB-like"/>
    <property type="match status" value="1"/>
</dbReference>
<organism evidence="1 2">
    <name type="scientific">Roseovarius faecimaris</name>
    <dbReference type="NCBI Taxonomy" id="2494550"/>
    <lineage>
        <taxon>Bacteria</taxon>
        <taxon>Pseudomonadati</taxon>
        <taxon>Pseudomonadota</taxon>
        <taxon>Alphaproteobacteria</taxon>
        <taxon>Rhodobacterales</taxon>
        <taxon>Roseobacteraceae</taxon>
        <taxon>Roseovarius</taxon>
    </lineage>
</organism>